<name>A0A9X2GDW3_9ACTN</name>
<dbReference type="PANTHER" id="PTHR47894:SF1">
    <property type="entry name" value="HTH-TYPE TRANSCRIPTIONAL REGULATOR VQSM"/>
    <property type="match status" value="1"/>
</dbReference>
<keyword evidence="3" id="KW-0804">Transcription</keyword>
<keyword evidence="6" id="KW-1185">Reference proteome</keyword>
<dbReference type="SUPFAM" id="SSF46689">
    <property type="entry name" value="Homeodomain-like"/>
    <property type="match status" value="1"/>
</dbReference>
<evidence type="ECO:0000313" key="5">
    <source>
        <dbReference type="EMBL" id="MCP2355857.1"/>
    </source>
</evidence>
<dbReference type="InterPro" id="IPR032687">
    <property type="entry name" value="AraC-type_N"/>
</dbReference>
<dbReference type="InterPro" id="IPR009057">
    <property type="entry name" value="Homeodomain-like_sf"/>
</dbReference>
<evidence type="ECO:0000259" key="4">
    <source>
        <dbReference type="PROSITE" id="PS01124"/>
    </source>
</evidence>
<sequence length="343" mass="37383">MVNNATLATAGTVSPHLTRLLLRAGSAMGLDRSRLEGVAGLAVLGEDSVRIPTATILRVWELVSSPAWEAAGTSRVMRLWRPGALGVWDYLFSAAGTVGDALHAASRNFAAIADPADRLVLGRDDDGLTIAYHGSYQDHPQYGRIAELVPYMLLTVASAGAGRPLAPVRVRLPRRPAGPPDRLRELYRTGRVEFEGEHPSVTFAEADADDPLPRADPALAAILEEHARLSTAAARPVLGWLDRFHAALEPAIDGRPPSLDQVAQRLAMSHRTLQRRLREEGTTWREELERLRQRRVERLLRDSALSVESIAASVGFADSRSLRRAVHRWYGHGPAALRASGPS</sequence>
<protein>
    <submittedName>
        <fullName evidence="5">AraC-like DNA-binding protein</fullName>
    </submittedName>
</protein>
<proteinExistence type="predicted"/>
<evidence type="ECO:0000313" key="6">
    <source>
        <dbReference type="Proteomes" id="UP001139648"/>
    </source>
</evidence>
<feature type="domain" description="HTH araC/xylS-type" evidence="4">
    <location>
        <begin position="242"/>
        <end position="340"/>
    </location>
</feature>
<dbReference type="GO" id="GO:0003700">
    <property type="term" value="F:DNA-binding transcription factor activity"/>
    <property type="evidence" value="ECO:0007669"/>
    <property type="project" value="InterPro"/>
</dbReference>
<evidence type="ECO:0000256" key="3">
    <source>
        <dbReference type="ARBA" id="ARBA00023163"/>
    </source>
</evidence>
<accession>A0A9X2GDW3</accession>
<evidence type="ECO:0000256" key="1">
    <source>
        <dbReference type="ARBA" id="ARBA00023015"/>
    </source>
</evidence>
<dbReference type="Gene3D" id="1.10.10.60">
    <property type="entry name" value="Homeodomain-like"/>
    <property type="match status" value="1"/>
</dbReference>
<dbReference type="GO" id="GO:0005829">
    <property type="term" value="C:cytosol"/>
    <property type="evidence" value="ECO:0007669"/>
    <property type="project" value="TreeGrafter"/>
</dbReference>
<dbReference type="InterPro" id="IPR018060">
    <property type="entry name" value="HTH_AraC"/>
</dbReference>
<dbReference type="Pfam" id="PF12833">
    <property type="entry name" value="HTH_18"/>
    <property type="match status" value="1"/>
</dbReference>
<dbReference type="Pfam" id="PF12625">
    <property type="entry name" value="Arabinose_bd"/>
    <property type="match status" value="1"/>
</dbReference>
<dbReference type="GO" id="GO:0000976">
    <property type="term" value="F:transcription cis-regulatory region binding"/>
    <property type="evidence" value="ECO:0007669"/>
    <property type="project" value="TreeGrafter"/>
</dbReference>
<keyword evidence="1" id="KW-0805">Transcription regulation</keyword>
<organism evidence="5 6">
    <name type="scientific">Nonomuraea thailandensis</name>
    <dbReference type="NCBI Taxonomy" id="1188745"/>
    <lineage>
        <taxon>Bacteria</taxon>
        <taxon>Bacillati</taxon>
        <taxon>Actinomycetota</taxon>
        <taxon>Actinomycetes</taxon>
        <taxon>Streptosporangiales</taxon>
        <taxon>Streptosporangiaceae</taxon>
        <taxon>Nonomuraea</taxon>
    </lineage>
</organism>
<gene>
    <name evidence="5" type="ORF">HD597_002877</name>
</gene>
<dbReference type="PANTHER" id="PTHR47894">
    <property type="entry name" value="HTH-TYPE TRANSCRIPTIONAL REGULATOR GADX"/>
    <property type="match status" value="1"/>
</dbReference>
<evidence type="ECO:0000256" key="2">
    <source>
        <dbReference type="ARBA" id="ARBA00023125"/>
    </source>
</evidence>
<dbReference type="RefSeq" id="WP_253742531.1">
    <property type="nucleotide sequence ID" value="NZ_BAABKA010000001.1"/>
</dbReference>
<dbReference type="PROSITE" id="PS01124">
    <property type="entry name" value="HTH_ARAC_FAMILY_2"/>
    <property type="match status" value="1"/>
</dbReference>
<dbReference type="AlphaFoldDB" id="A0A9X2GDW3"/>
<keyword evidence="2 5" id="KW-0238">DNA-binding</keyword>
<reference evidence="5" key="1">
    <citation type="submission" date="2022-06" db="EMBL/GenBank/DDBJ databases">
        <title>Sequencing the genomes of 1000 actinobacteria strains.</title>
        <authorList>
            <person name="Klenk H.-P."/>
        </authorList>
    </citation>
    <scope>NUCLEOTIDE SEQUENCE</scope>
    <source>
        <strain evidence="5">DSM 46694</strain>
    </source>
</reference>
<dbReference type="SMART" id="SM00342">
    <property type="entry name" value="HTH_ARAC"/>
    <property type="match status" value="1"/>
</dbReference>
<comment type="caution">
    <text evidence="5">The sequence shown here is derived from an EMBL/GenBank/DDBJ whole genome shotgun (WGS) entry which is preliminary data.</text>
</comment>
<dbReference type="EMBL" id="JAMZEB010000002">
    <property type="protein sequence ID" value="MCP2355857.1"/>
    <property type="molecule type" value="Genomic_DNA"/>
</dbReference>
<dbReference type="Proteomes" id="UP001139648">
    <property type="component" value="Unassembled WGS sequence"/>
</dbReference>